<dbReference type="PANTHER" id="PTHR31301">
    <property type="entry name" value="LOB DOMAIN-CONTAINING PROTEIN 4-RELATED"/>
    <property type="match status" value="1"/>
</dbReference>
<comment type="similarity">
    <text evidence="1">Belongs to the LOB domain-containing protein family.</text>
</comment>
<sequence>MQQRAAKSSPACASCKYQRRKCGPNCPLAPFFPAHLQREFLNAHRLFGVSNIVKITANLDPHQKKIAMNSIIYQGNVRAGDPVGGCYRIICDLQQQIDFATAQLEMVRTQIAICKTQLAREVIQGEETVPAVQGLTIDVDDDDDFEMYDAGRAPVPAMEYRQQGVHYENQLGQHKQKVIVHDYGGNYGLSSQVYEVFDRGSVKTEMAAESSPFSTVHGKNVFADLGEDENQIIGGLHERDARLVPCSNKNVFKEEVQSIQQEQKIELKDAASSFSLTNGER</sequence>
<evidence type="ECO:0000313" key="4">
    <source>
        <dbReference type="Proteomes" id="UP001054252"/>
    </source>
</evidence>
<organism evidence="3 4">
    <name type="scientific">Rubroshorea leprosula</name>
    <dbReference type="NCBI Taxonomy" id="152421"/>
    <lineage>
        <taxon>Eukaryota</taxon>
        <taxon>Viridiplantae</taxon>
        <taxon>Streptophyta</taxon>
        <taxon>Embryophyta</taxon>
        <taxon>Tracheophyta</taxon>
        <taxon>Spermatophyta</taxon>
        <taxon>Magnoliopsida</taxon>
        <taxon>eudicotyledons</taxon>
        <taxon>Gunneridae</taxon>
        <taxon>Pentapetalae</taxon>
        <taxon>rosids</taxon>
        <taxon>malvids</taxon>
        <taxon>Malvales</taxon>
        <taxon>Dipterocarpaceae</taxon>
        <taxon>Rubroshorea</taxon>
    </lineage>
</organism>
<protein>
    <recommendedName>
        <fullName evidence="2">LOB domain-containing protein</fullName>
    </recommendedName>
</protein>
<dbReference type="Pfam" id="PF03195">
    <property type="entry name" value="LOB"/>
    <property type="match status" value="1"/>
</dbReference>
<keyword evidence="4" id="KW-1185">Reference proteome</keyword>
<dbReference type="InterPro" id="IPR004883">
    <property type="entry name" value="LOB"/>
</dbReference>
<comment type="caution">
    <text evidence="3">The sequence shown here is derived from an EMBL/GenBank/DDBJ whole genome shotgun (WGS) entry which is preliminary data.</text>
</comment>
<name>A0AAV5IZM2_9ROSI</name>
<dbReference type="Proteomes" id="UP001054252">
    <property type="component" value="Unassembled WGS sequence"/>
</dbReference>
<feature type="domain" description="LOB" evidence="2">
    <location>
        <begin position="10"/>
        <end position="111"/>
    </location>
</feature>
<dbReference type="AlphaFoldDB" id="A0AAV5IZM2"/>
<accession>A0AAV5IZM2</accession>
<gene>
    <name evidence="3" type="ORF">SLEP1_g15885</name>
</gene>
<evidence type="ECO:0000313" key="3">
    <source>
        <dbReference type="EMBL" id="GKV03609.1"/>
    </source>
</evidence>
<reference evidence="3 4" key="1">
    <citation type="journal article" date="2021" name="Commun. Biol.">
        <title>The genome of Shorea leprosula (Dipterocarpaceae) highlights the ecological relevance of drought in aseasonal tropical rainforests.</title>
        <authorList>
            <person name="Ng K.K.S."/>
            <person name="Kobayashi M.J."/>
            <person name="Fawcett J.A."/>
            <person name="Hatakeyama M."/>
            <person name="Paape T."/>
            <person name="Ng C.H."/>
            <person name="Ang C.C."/>
            <person name="Tnah L.H."/>
            <person name="Lee C.T."/>
            <person name="Nishiyama T."/>
            <person name="Sese J."/>
            <person name="O'Brien M.J."/>
            <person name="Copetti D."/>
            <person name="Mohd Noor M.I."/>
            <person name="Ong R.C."/>
            <person name="Putra M."/>
            <person name="Sireger I.Z."/>
            <person name="Indrioko S."/>
            <person name="Kosugi Y."/>
            <person name="Izuno A."/>
            <person name="Isagi Y."/>
            <person name="Lee S.L."/>
            <person name="Shimizu K.K."/>
        </authorList>
    </citation>
    <scope>NUCLEOTIDE SEQUENCE [LARGE SCALE GENOMIC DNA]</scope>
    <source>
        <strain evidence="3">214</strain>
    </source>
</reference>
<proteinExistence type="inferred from homology"/>
<dbReference type="PANTHER" id="PTHR31301:SF186">
    <property type="entry name" value="OS09G0364100 PROTEIN"/>
    <property type="match status" value="1"/>
</dbReference>
<evidence type="ECO:0000259" key="2">
    <source>
        <dbReference type="PROSITE" id="PS50891"/>
    </source>
</evidence>
<dbReference type="EMBL" id="BPVZ01000020">
    <property type="protein sequence ID" value="GKV03609.1"/>
    <property type="molecule type" value="Genomic_DNA"/>
</dbReference>
<dbReference type="PROSITE" id="PS50891">
    <property type="entry name" value="LOB"/>
    <property type="match status" value="1"/>
</dbReference>
<evidence type="ECO:0000256" key="1">
    <source>
        <dbReference type="ARBA" id="ARBA00005474"/>
    </source>
</evidence>